<keyword evidence="1" id="KW-1133">Transmembrane helix</keyword>
<protein>
    <submittedName>
        <fullName evidence="2">Uncharacterized protein</fullName>
    </submittedName>
</protein>
<comment type="caution">
    <text evidence="2">The sequence shown here is derived from an EMBL/GenBank/DDBJ whole genome shotgun (WGS) entry which is preliminary data.</text>
</comment>
<evidence type="ECO:0000313" key="2">
    <source>
        <dbReference type="EMBL" id="MBR7827342.1"/>
    </source>
</evidence>
<keyword evidence="1" id="KW-0472">Membrane</keyword>
<evidence type="ECO:0000256" key="1">
    <source>
        <dbReference type="SAM" id="Phobius"/>
    </source>
</evidence>
<feature type="transmembrane region" description="Helical" evidence="1">
    <location>
        <begin position="47"/>
        <end position="69"/>
    </location>
</feature>
<dbReference type="AlphaFoldDB" id="A0A941EA15"/>
<keyword evidence="3" id="KW-1185">Reference proteome</keyword>
<reference evidence="2" key="1">
    <citation type="submission" date="2021-04" db="EMBL/GenBank/DDBJ databases">
        <title>Genome based classification of Actinospica acidithermotolerans sp. nov., an actinobacterium isolated from an Indonesian hot spring.</title>
        <authorList>
            <person name="Kusuma A.B."/>
            <person name="Putra K.E."/>
            <person name="Nafisah S."/>
            <person name="Loh J."/>
            <person name="Nouioui I."/>
            <person name="Goodfellow M."/>
        </authorList>
    </citation>
    <scope>NUCLEOTIDE SEQUENCE</scope>
    <source>
        <strain evidence="2">MGRD01-02</strain>
    </source>
</reference>
<accession>A0A941EA15</accession>
<evidence type="ECO:0000313" key="3">
    <source>
        <dbReference type="Proteomes" id="UP000676325"/>
    </source>
</evidence>
<name>A0A941EA15_9ACTN</name>
<proteinExistence type="predicted"/>
<feature type="transmembrane region" description="Helical" evidence="1">
    <location>
        <begin position="89"/>
        <end position="115"/>
    </location>
</feature>
<dbReference type="Proteomes" id="UP000676325">
    <property type="component" value="Unassembled WGS sequence"/>
</dbReference>
<keyword evidence="1" id="KW-0812">Transmembrane</keyword>
<dbReference type="EMBL" id="JAGSOH010000032">
    <property type="protein sequence ID" value="MBR7827342.1"/>
    <property type="molecule type" value="Genomic_DNA"/>
</dbReference>
<gene>
    <name evidence="2" type="ORF">KDK95_13575</name>
</gene>
<organism evidence="2 3">
    <name type="scientific">Actinospica acidithermotolerans</name>
    <dbReference type="NCBI Taxonomy" id="2828514"/>
    <lineage>
        <taxon>Bacteria</taxon>
        <taxon>Bacillati</taxon>
        <taxon>Actinomycetota</taxon>
        <taxon>Actinomycetes</taxon>
        <taxon>Catenulisporales</taxon>
        <taxon>Actinospicaceae</taxon>
        <taxon>Actinospica</taxon>
    </lineage>
</organism>
<dbReference type="RefSeq" id="WP_212518487.1">
    <property type="nucleotide sequence ID" value="NZ_JAGSOH010000032.1"/>
</dbReference>
<sequence length="222" mass="22890">MVVLILALAIPLWVSTVRDRALGWKVAGVLLGLLLAEAAVAAHWVFPGARVTLLVLLALASAATLAIGVRSNAARPARRRRRGDGRRGVAGVVLCWAYCVVVTLGALGVAGPYGFNGLPPATPDASEMLPLPSGLTVTADMNDGCSGGATELCVREIDVAGTDGQDQAAVISQLEALAVARGWPSGSSCRTVGVMLDRHSECVQVGLTRGVLSVQLQDSSGW</sequence>